<gene>
    <name evidence="4" type="ORF">G2W53_019432</name>
</gene>
<sequence>MAKRSSTKDPSVSQMYDTGCSWQLYRMFNFHEGQAKRFVSNMRHSNVHAIGNGNSKTRRSNALTMVDEKYPHNHFVSSKRTRDYGCRSISCVKNDHIVAVQRNEAPEMVVDQNFINGKYVCKDGEVSQPHQFLDALHILYSNKQLFLKLLQDPSSLLVKKIYDSQILEVNEQYQSETPYAGCHCPLHSYDSYGYNLQIEKPSHSPFSHIKRKLWHVMGVRKKEHQWVTTDDLSRKFPCGCQTLGEGDEVRRLESVGRNSIRSDHYGFANVGKLKRGKKKKKKIRDFTFCIGQSDVSVGESCGSNLTRTSVSHSEQNIHNNIHDEAMKNLSEILECRIEETNNNEPLGPIAKRVSNELLCSDNNLHTHFGIPIGPEKLITEMRDMDMPCEQDNKIMDSPRQSFDGDIITVERIGSAMDSPQDIRDPSFSPEVASSSCSSSQNVDDHILNQLLSTEYPVQLVHDEFEEQYVADLTKSSWDSMDMLSLKWDELVKKKCGTPDQMLDPSTFEELKGLSNQLCGSTILYDCVKEVFMEAYQNFCSFSLQCSIINPNIKACVLKRTMVNEVKQVINLYHHPSPETLEQLAEKDLSRFGSWLNNVEADIKDIAVEVGEDVLQTLILEILSEMDMKSEAS</sequence>
<comment type="caution">
    <text evidence="4">The sequence shown here is derived from an EMBL/GenBank/DDBJ whole genome shotgun (WGS) entry which is preliminary data.</text>
</comment>
<dbReference type="PANTHER" id="PTHR47212">
    <property type="entry name" value="ADHESIN-LIKE PROTEIN, PUTATIVE (DUF3741)-RELATED"/>
    <property type="match status" value="1"/>
</dbReference>
<dbReference type="PANTHER" id="PTHR47212:SF2">
    <property type="entry name" value="DUF3741 DOMAIN-CONTAINING PROTEIN"/>
    <property type="match status" value="1"/>
</dbReference>
<reference evidence="4" key="1">
    <citation type="submission" date="2020-09" db="EMBL/GenBank/DDBJ databases">
        <title>Genome-Enabled Discovery of Anthraquinone Biosynthesis in Senna tora.</title>
        <authorList>
            <person name="Kang S.-H."/>
            <person name="Pandey R.P."/>
            <person name="Lee C.-M."/>
            <person name="Sim J.-S."/>
            <person name="Jeong J.-T."/>
            <person name="Choi B.-S."/>
            <person name="Jung M."/>
            <person name="Ginzburg D."/>
            <person name="Zhao K."/>
            <person name="Won S.Y."/>
            <person name="Oh T.-J."/>
            <person name="Yu Y."/>
            <person name="Kim N.-H."/>
            <person name="Lee O.R."/>
            <person name="Lee T.-H."/>
            <person name="Bashyal P."/>
            <person name="Kim T.-S."/>
            <person name="Lee W.-H."/>
            <person name="Kawkins C."/>
            <person name="Kim C.-K."/>
            <person name="Kim J.S."/>
            <person name="Ahn B.O."/>
            <person name="Rhee S.Y."/>
            <person name="Sohng J.K."/>
        </authorList>
    </citation>
    <scope>NUCLEOTIDE SEQUENCE</scope>
    <source>
        <tissue evidence="4">Leaf</tissue>
    </source>
</reference>
<evidence type="ECO:0008006" key="6">
    <source>
        <dbReference type="Google" id="ProtNLM"/>
    </source>
</evidence>
<dbReference type="Pfam" id="PF12552">
    <property type="entry name" value="DUF3741"/>
    <property type="match status" value="1"/>
</dbReference>
<dbReference type="InterPro" id="IPR025486">
    <property type="entry name" value="DUF4378"/>
</dbReference>
<evidence type="ECO:0000313" key="4">
    <source>
        <dbReference type="EMBL" id="KAF7828268.1"/>
    </source>
</evidence>
<feature type="domain" description="DUF4378" evidence="3">
    <location>
        <begin position="480"/>
        <end position="620"/>
    </location>
</feature>
<dbReference type="Proteomes" id="UP000634136">
    <property type="component" value="Unassembled WGS sequence"/>
</dbReference>
<evidence type="ECO:0000259" key="2">
    <source>
        <dbReference type="Pfam" id="PF12552"/>
    </source>
</evidence>
<accession>A0A834TTL5</accession>
<dbReference type="InterPro" id="IPR022212">
    <property type="entry name" value="DUF3741"/>
</dbReference>
<dbReference type="AlphaFoldDB" id="A0A834TTL5"/>
<dbReference type="OrthoDB" id="952876at2759"/>
<organism evidence="4 5">
    <name type="scientific">Senna tora</name>
    <dbReference type="NCBI Taxonomy" id="362788"/>
    <lineage>
        <taxon>Eukaryota</taxon>
        <taxon>Viridiplantae</taxon>
        <taxon>Streptophyta</taxon>
        <taxon>Embryophyta</taxon>
        <taxon>Tracheophyta</taxon>
        <taxon>Spermatophyta</taxon>
        <taxon>Magnoliopsida</taxon>
        <taxon>eudicotyledons</taxon>
        <taxon>Gunneridae</taxon>
        <taxon>Pentapetalae</taxon>
        <taxon>rosids</taxon>
        <taxon>fabids</taxon>
        <taxon>Fabales</taxon>
        <taxon>Fabaceae</taxon>
        <taxon>Caesalpinioideae</taxon>
        <taxon>Cassia clade</taxon>
        <taxon>Senna</taxon>
    </lineage>
</organism>
<feature type="domain" description="DUF3741" evidence="2">
    <location>
        <begin position="111"/>
        <end position="155"/>
    </location>
</feature>
<evidence type="ECO:0000256" key="1">
    <source>
        <dbReference type="SAM" id="MobiDB-lite"/>
    </source>
</evidence>
<proteinExistence type="predicted"/>
<keyword evidence="5" id="KW-1185">Reference proteome</keyword>
<evidence type="ECO:0000259" key="3">
    <source>
        <dbReference type="Pfam" id="PF14309"/>
    </source>
</evidence>
<dbReference type="EMBL" id="JAAIUW010000006">
    <property type="protein sequence ID" value="KAF7828268.1"/>
    <property type="molecule type" value="Genomic_DNA"/>
</dbReference>
<feature type="region of interest" description="Disordered" evidence="1">
    <location>
        <begin position="415"/>
        <end position="435"/>
    </location>
</feature>
<protein>
    <recommendedName>
        <fullName evidence="6">DUF4378 domain-containing protein</fullName>
    </recommendedName>
</protein>
<name>A0A834TTL5_9FABA</name>
<evidence type="ECO:0000313" key="5">
    <source>
        <dbReference type="Proteomes" id="UP000634136"/>
    </source>
</evidence>
<dbReference type="Pfam" id="PF14309">
    <property type="entry name" value="DUF4378"/>
    <property type="match status" value="1"/>
</dbReference>
<feature type="compositionally biased region" description="Low complexity" evidence="1">
    <location>
        <begin position="426"/>
        <end position="435"/>
    </location>
</feature>